<dbReference type="EMBL" id="AF480884">
    <property type="protein sequence ID" value="AAM00696.1"/>
    <property type="molecule type" value="Genomic_DNA"/>
</dbReference>
<dbReference type="RefSeq" id="NP_612690.1">
    <property type="nucleotide sequence ID" value="NC_003521.1"/>
</dbReference>
<keyword evidence="4" id="KW-1133">Transmembrane helix</keyword>
<evidence type="ECO:0000256" key="4">
    <source>
        <dbReference type="SAM" id="Phobius"/>
    </source>
</evidence>
<reference evidence="6" key="2">
    <citation type="submission" date="2021-05" db="EMBL/GenBank/DDBJ databases">
        <title>Cloning and multi-omic analysis of chimpanzee cytomegalovirus: a resource for comparative functional genomics.</title>
        <authorList>
            <person name="Phan Q.V."/>
        </authorList>
    </citation>
    <scope>NUCLEOTIDE SEQUENCE</scope>
    <source>
        <strain evidence="6">Heberling</strain>
    </source>
</reference>
<dbReference type="EMBL" id="MZ151943">
    <property type="protein sequence ID" value="QXV67801.1"/>
    <property type="molecule type" value="Genomic_DNA"/>
</dbReference>
<evidence type="ECO:0000313" key="6">
    <source>
        <dbReference type="EMBL" id="QXV67801.1"/>
    </source>
</evidence>
<keyword evidence="4" id="KW-0812">Transmembrane</keyword>
<feature type="transmembrane region" description="Helical" evidence="4">
    <location>
        <begin position="423"/>
        <end position="441"/>
    </location>
</feature>
<keyword evidence="1" id="KW-0920">Virion tegument</keyword>
<dbReference type="GO" id="GO:0044423">
    <property type="term" value="C:virion component"/>
    <property type="evidence" value="ECO:0007669"/>
    <property type="project" value="UniProtKB-KW"/>
</dbReference>
<reference evidence="5 7" key="1">
    <citation type="journal article" date="2003" name="J. Gen. Virol.">
        <title>The human cytomegalovirus genome revisited: comparison with the chimpanzee cytomegalovirus genome.</title>
        <authorList>
            <person name="Davison A.J."/>
            <person name="Dolan A."/>
            <person name="Akter P."/>
            <person name="Addison C."/>
            <person name="Dargan D.J."/>
            <person name="Alcendor D.J."/>
            <person name="McGeoch D.J."/>
            <person name="Hayward G.S."/>
        </authorList>
    </citation>
    <scope>NUCLEOTIDE SEQUENCE [LARGE SCALE GENOMIC DNA]</scope>
    <source>
        <strain evidence="5">Heberling</strain>
    </source>
</reference>
<organism evidence="5 7">
    <name type="scientific">Panine betaherpesvirus 2</name>
    <name type="common">Chimpanzee cytomegalovirus</name>
    <dbReference type="NCBI Taxonomy" id="188763"/>
    <lineage>
        <taxon>Viruses</taxon>
        <taxon>Duplodnaviria</taxon>
        <taxon>Heunggongvirae</taxon>
        <taxon>Peploviricota</taxon>
        <taxon>Herviviricetes</taxon>
        <taxon>Herpesvirales</taxon>
        <taxon>Orthoherpesviridae</taxon>
        <taxon>Betaherpesvirinae</taxon>
        <taxon>Cytomegalovirus</taxon>
        <taxon>Cytomegalovirus paninebeta2</taxon>
    </lineage>
</organism>
<dbReference type="GO" id="GO:0019068">
    <property type="term" value="P:virion assembly"/>
    <property type="evidence" value="ECO:0007669"/>
    <property type="project" value="InterPro"/>
</dbReference>
<proteinExistence type="predicted"/>
<sequence>MSKRTVDLKKLVDQLRHGAAGSQETLNILSRVEIGALDALEVNVGLLRAFVSALQNVSGYHFGFVRNHTVFYVLSHATLQAARQPLDAAQHLYDHLEKFVARDSGAAAGSELEVYDNTKTLDAFKKLIEAVRELFTIVESQHPFPASGAAGVSSEKRAKKDGSGGGPGGDRGSQALVRQTLARLEELRRQVEPYLNCRAVAELVDMAYQHVTYWACTLMFYTAFRKDTDTALDRVLLMYYFYTHYGPVNGDVAAEFQEYVRNARSLKAFLVSDVDADQQPGAEQIRDVSYRLFTGSLQQRDSTGLTFPVISTKPSVVSNHHLTPERLFFHPGLVTRLLSEEVSSTQASRQRLEPLQTVCARIIDRYFASQLKVTKMQDLIDVAHDLVGLGFNYNTCSAYAQTALMQPANLRSPLFVDETKNQLIMIIYNAYMFFLCLYVYSPTFFFEHRRRQILEQNQSTLVGSREELHGIWETVLLNVRAYFPLRYTEEQFEAHTRGTTNAEREYLYRDLSIKWGTMLFVLRPRGGPGGGAGRTTPLPSLDGVTRNDIVRQCGMLRLSDGPVSYEPLLAFSSHQDFPQVFAQLVLVPQFSEIFGIPQGQFETVGSPRLMTLIQLCRILMPDQVTLYQNLVSIYNLTHFVRQVDASVFKTVRDCTLEIAVILSQLSGETVKPNIDLLVQLMLQSLSHNLATTVDPVIRDITRSSSGSLQNFIRHTRLCYCLALSRAHLSKDMQTVYLEIESRHLHLPTARFLQQLKDLIRADKLLSDSMRHLSERLQVIRTRVKQVTQDTEEISRYSRGHPSTTEMGRSLKKMTTQLRQLETRVQNSLQGAQRSNGRVIASLERVLKTFEVLSTQNLERQGLTLCLTEAAGLVQEARSFQPFPVTGTAAGSGVDAEKTLRDFFEGPWEGAAEPRRLSMTTTTDSEQMPPFPDVMGDRYDPQNPIGDLLNWYIVSVDQAQRDIFSSIDPPAGHASPVPRTPQP</sequence>
<evidence type="ECO:0000313" key="7">
    <source>
        <dbReference type="Proteomes" id="UP000099188"/>
    </source>
</evidence>
<gene>
    <name evidence="5" type="primary">UL47</name>
    <name evidence="5" type="ORF">CCMVgp048</name>
</gene>
<evidence type="ECO:0000256" key="3">
    <source>
        <dbReference type="SAM" id="MobiDB-lite"/>
    </source>
</evidence>
<feature type="region of interest" description="Disordered" evidence="3">
    <location>
        <begin position="145"/>
        <end position="173"/>
    </location>
</feature>
<dbReference type="GeneID" id="935512"/>
<keyword evidence="2" id="KW-0946">Virion</keyword>
<evidence type="ECO:0000256" key="1">
    <source>
        <dbReference type="ARBA" id="ARBA00022580"/>
    </source>
</evidence>
<evidence type="ECO:0000313" key="5">
    <source>
        <dbReference type="EMBL" id="AAM00696.1"/>
    </source>
</evidence>
<accession>Q8QS42</accession>
<protein>
    <submittedName>
        <fullName evidence="5">Tegument protein UL37</fullName>
    </submittedName>
</protein>
<dbReference type="Pfam" id="PF04523">
    <property type="entry name" value="Herpes_U30"/>
    <property type="match status" value="1"/>
</dbReference>
<name>Q8QS42_9BETA</name>
<keyword evidence="4" id="KW-0472">Membrane</keyword>
<keyword evidence="7" id="KW-1185">Reference proteome</keyword>
<dbReference type="OrthoDB" id="435at10239"/>
<dbReference type="KEGG" id="vg:935512"/>
<dbReference type="InterPro" id="IPR007611">
    <property type="entry name" value="Herpes_U30"/>
</dbReference>
<dbReference type="Proteomes" id="UP000099188">
    <property type="component" value="Segment"/>
</dbReference>
<evidence type="ECO:0000256" key="2">
    <source>
        <dbReference type="ARBA" id="ARBA00022844"/>
    </source>
</evidence>